<protein>
    <recommendedName>
        <fullName evidence="3 5">Regulatory protein RecX</fullName>
    </recommendedName>
</protein>
<evidence type="ECO:0000313" key="9">
    <source>
        <dbReference type="EMBL" id="PRR86026.1"/>
    </source>
</evidence>
<evidence type="ECO:0000313" key="10">
    <source>
        <dbReference type="Proteomes" id="UP000237798"/>
    </source>
</evidence>
<dbReference type="OrthoDB" id="5421057at2"/>
<dbReference type="EMBL" id="PVXP01000009">
    <property type="protein sequence ID" value="PRR86026.1"/>
    <property type="molecule type" value="Genomic_DNA"/>
</dbReference>
<dbReference type="AlphaFoldDB" id="A0A2T0BQ86"/>
<keyword evidence="10" id="KW-1185">Reference proteome</keyword>
<evidence type="ECO:0000256" key="5">
    <source>
        <dbReference type="HAMAP-Rule" id="MF_01114"/>
    </source>
</evidence>
<feature type="domain" description="RecX second three-helical" evidence="6">
    <location>
        <begin position="110"/>
        <end position="148"/>
    </location>
</feature>
<name>A0A2T0BQ86_9CLOT</name>
<dbReference type="InterPro" id="IPR053924">
    <property type="entry name" value="RecX_HTH_2nd"/>
</dbReference>
<organism evidence="9 10">
    <name type="scientific">Clostridium luticellarii</name>
    <dbReference type="NCBI Taxonomy" id="1691940"/>
    <lineage>
        <taxon>Bacteria</taxon>
        <taxon>Bacillati</taxon>
        <taxon>Bacillota</taxon>
        <taxon>Clostridia</taxon>
        <taxon>Eubacteriales</taxon>
        <taxon>Clostridiaceae</taxon>
        <taxon>Clostridium</taxon>
    </lineage>
</organism>
<comment type="caution">
    <text evidence="9">The sequence shown here is derived from an EMBL/GenBank/DDBJ whole genome shotgun (WGS) entry which is preliminary data.</text>
</comment>
<dbReference type="Proteomes" id="UP000237798">
    <property type="component" value="Unassembled WGS sequence"/>
</dbReference>
<proteinExistence type="inferred from homology"/>
<dbReference type="HAMAP" id="MF_01114">
    <property type="entry name" value="RecX"/>
    <property type="match status" value="1"/>
</dbReference>
<comment type="similarity">
    <text evidence="2 5">Belongs to the RecX family.</text>
</comment>
<comment type="subcellular location">
    <subcellularLocation>
        <location evidence="1 5">Cytoplasm</location>
    </subcellularLocation>
</comment>
<dbReference type="InterPro" id="IPR053925">
    <property type="entry name" value="RecX_HTH_3rd"/>
</dbReference>
<evidence type="ECO:0000256" key="4">
    <source>
        <dbReference type="ARBA" id="ARBA00022490"/>
    </source>
</evidence>
<dbReference type="Gene3D" id="1.10.10.10">
    <property type="entry name" value="Winged helix-like DNA-binding domain superfamily/Winged helix DNA-binding domain"/>
    <property type="match status" value="3"/>
</dbReference>
<evidence type="ECO:0000256" key="3">
    <source>
        <dbReference type="ARBA" id="ARBA00018111"/>
    </source>
</evidence>
<evidence type="ECO:0000259" key="8">
    <source>
        <dbReference type="Pfam" id="PF21982"/>
    </source>
</evidence>
<reference evidence="9 10" key="1">
    <citation type="submission" date="2018-03" db="EMBL/GenBank/DDBJ databases">
        <title>Genome sequence of Clostridium luticellarii DSM 29923.</title>
        <authorList>
            <person name="Poehlein A."/>
            <person name="Daniel R."/>
        </authorList>
    </citation>
    <scope>NUCLEOTIDE SEQUENCE [LARGE SCALE GENOMIC DNA]</scope>
    <source>
        <strain evidence="9 10">DSM 29923</strain>
    </source>
</reference>
<dbReference type="GO" id="GO:0005737">
    <property type="term" value="C:cytoplasm"/>
    <property type="evidence" value="ECO:0007669"/>
    <property type="project" value="UniProtKB-SubCell"/>
</dbReference>
<evidence type="ECO:0000259" key="7">
    <source>
        <dbReference type="Pfam" id="PF21981"/>
    </source>
</evidence>
<dbReference type="NCBIfam" id="NF001058">
    <property type="entry name" value="PRK00117.4-1"/>
    <property type="match status" value="1"/>
</dbReference>
<evidence type="ECO:0000256" key="2">
    <source>
        <dbReference type="ARBA" id="ARBA00009695"/>
    </source>
</evidence>
<evidence type="ECO:0000256" key="1">
    <source>
        <dbReference type="ARBA" id="ARBA00004496"/>
    </source>
</evidence>
<dbReference type="PANTHER" id="PTHR33602">
    <property type="entry name" value="REGULATORY PROTEIN RECX FAMILY PROTEIN"/>
    <property type="match status" value="1"/>
</dbReference>
<dbReference type="InterPro" id="IPR003783">
    <property type="entry name" value="Regulatory_RecX"/>
</dbReference>
<dbReference type="RefSeq" id="WP_106008526.1">
    <property type="nucleotide sequence ID" value="NZ_JALCPJ010000006.1"/>
</dbReference>
<comment type="function">
    <text evidence="5">Modulates RecA activity.</text>
</comment>
<evidence type="ECO:0000259" key="6">
    <source>
        <dbReference type="Pfam" id="PF02631"/>
    </source>
</evidence>
<dbReference type="GO" id="GO:0006282">
    <property type="term" value="P:regulation of DNA repair"/>
    <property type="evidence" value="ECO:0007669"/>
    <property type="project" value="UniProtKB-UniRule"/>
</dbReference>
<accession>A0A2T0BQ86</accession>
<sequence length="213" mass="25419">MDKHLVTKIEIQKRNKERVNVYIDGEFGFACSLELIYTFNIFKGKAVDVEYLKSIIDENNYMKCKNSALKILERNYKTEKQMRDKLFQKQYDGNTVAKVIDFLKKYKFVDDDKFVEMYIKEKINSQGKNKIKYDLIKKGIDKELLDEKLSLVDSSFQENTAFNIARKKYETIIKSEKDRNKVYRKLGSYLLRKGYSWEDVKKVLNRIMENSFI</sequence>
<keyword evidence="4 5" id="KW-0963">Cytoplasm</keyword>
<feature type="domain" description="RecX third three-helical" evidence="7">
    <location>
        <begin position="159"/>
        <end position="204"/>
    </location>
</feature>
<dbReference type="PANTHER" id="PTHR33602:SF1">
    <property type="entry name" value="REGULATORY PROTEIN RECX FAMILY PROTEIN"/>
    <property type="match status" value="1"/>
</dbReference>
<dbReference type="Pfam" id="PF21982">
    <property type="entry name" value="RecX_HTH1"/>
    <property type="match status" value="1"/>
</dbReference>
<dbReference type="InterPro" id="IPR053926">
    <property type="entry name" value="RecX_HTH_1st"/>
</dbReference>
<feature type="domain" description="RecX first three-helical" evidence="8">
    <location>
        <begin position="64"/>
        <end position="103"/>
    </location>
</feature>
<dbReference type="InterPro" id="IPR036388">
    <property type="entry name" value="WH-like_DNA-bd_sf"/>
</dbReference>
<dbReference type="Pfam" id="PF02631">
    <property type="entry name" value="RecX_HTH2"/>
    <property type="match status" value="1"/>
</dbReference>
<dbReference type="Pfam" id="PF21981">
    <property type="entry name" value="RecX_HTH3"/>
    <property type="match status" value="1"/>
</dbReference>
<gene>
    <name evidence="5 9" type="primary">recX</name>
    <name evidence="9" type="ORF">CLLU_10540</name>
</gene>